<evidence type="ECO:0000259" key="2">
    <source>
        <dbReference type="PROSITE" id="PS51384"/>
    </source>
</evidence>
<dbReference type="CDD" id="cd06193">
    <property type="entry name" value="siderophore_interacting"/>
    <property type="match status" value="1"/>
</dbReference>
<dbReference type="Pfam" id="PF04954">
    <property type="entry name" value="SIP"/>
    <property type="match status" value="1"/>
</dbReference>
<dbReference type="GO" id="GO:0016491">
    <property type="term" value="F:oxidoreductase activity"/>
    <property type="evidence" value="ECO:0007669"/>
    <property type="project" value="InterPro"/>
</dbReference>
<dbReference type="Pfam" id="PF08021">
    <property type="entry name" value="FAD_binding_9"/>
    <property type="match status" value="1"/>
</dbReference>
<sequence>MLEFRKKMKYNLEVTDIRDVTPLVRRVTLKGDLFAEVPPCQAGQWLKLFLPSGGSQVTRAYTIRRHFPQSARVEVDFVRHDHGPAGRWVERAWVGEQIGCSALRGGFQPQDDAEWMLLAADETGTPAVMSILESLSPRDRALVVLEAASLSELQAVDSLATVNCEWYFRDEHPAGSNLLLEGIKRLQLPSGIGQFWIASEAQAVNEVRDYLTETCSIQRRLVRGKGYWMRGVADHRDRD</sequence>
<keyword evidence="4" id="KW-1185">Reference proteome</keyword>
<dbReference type="SUPFAM" id="SSF63380">
    <property type="entry name" value="Riboflavin synthase domain-like"/>
    <property type="match status" value="1"/>
</dbReference>
<dbReference type="PROSITE" id="PS51384">
    <property type="entry name" value="FAD_FR"/>
    <property type="match status" value="1"/>
</dbReference>
<dbReference type="EMBL" id="CP077095">
    <property type="protein sequence ID" value="QXI37287.1"/>
    <property type="molecule type" value="Genomic_DNA"/>
</dbReference>
<dbReference type="InterPro" id="IPR007037">
    <property type="entry name" value="SIP_rossman_dom"/>
</dbReference>
<dbReference type="InterPro" id="IPR039374">
    <property type="entry name" value="SIP_fam"/>
</dbReference>
<gene>
    <name evidence="3" type="ORF">HU772_018330</name>
</gene>
<proteinExistence type="inferred from homology"/>
<organism evidence="3 4">
    <name type="scientific">Pseudomonas xantholysinigenes</name>
    <dbReference type="NCBI Taxonomy" id="2745490"/>
    <lineage>
        <taxon>Bacteria</taxon>
        <taxon>Pseudomonadati</taxon>
        <taxon>Pseudomonadota</taxon>
        <taxon>Gammaproteobacteria</taxon>
        <taxon>Pseudomonadales</taxon>
        <taxon>Pseudomonadaceae</taxon>
        <taxon>Pseudomonas</taxon>
    </lineage>
</organism>
<name>A0A9E6PUN7_9PSED</name>
<feature type="domain" description="FAD-binding FR-type" evidence="2">
    <location>
        <begin position="7"/>
        <end position="110"/>
    </location>
</feature>
<dbReference type="Gene3D" id="2.40.30.10">
    <property type="entry name" value="Translation factors"/>
    <property type="match status" value="1"/>
</dbReference>
<dbReference type="InterPro" id="IPR017927">
    <property type="entry name" value="FAD-bd_FR_type"/>
</dbReference>
<dbReference type="InterPro" id="IPR017938">
    <property type="entry name" value="Riboflavin_synthase-like_b-brl"/>
</dbReference>
<reference evidence="3 4" key="2">
    <citation type="journal article" date="2021" name="Microorganisms">
        <title>The Ever-Expanding Pseudomonas Genus: Description of 43 New Species and Partition of the Pseudomonas putida Group.</title>
        <authorList>
            <person name="Girard L."/>
            <person name="Lood C."/>
            <person name="Hofte M."/>
            <person name="Vandamme P."/>
            <person name="Rokni-Zadeh H."/>
            <person name="van Noort V."/>
            <person name="Lavigne R."/>
            <person name="De Mot R."/>
        </authorList>
    </citation>
    <scope>NUCLEOTIDE SEQUENCE [LARGE SCALE GENOMIC DNA]</scope>
    <source>
        <strain evidence="3 4">RW9S1A</strain>
    </source>
</reference>
<dbReference type="PANTHER" id="PTHR30157:SF0">
    <property type="entry name" value="NADPH-DEPENDENT FERRIC-CHELATE REDUCTASE"/>
    <property type="match status" value="1"/>
</dbReference>
<dbReference type="KEGG" id="pxn:HU772_018330"/>
<dbReference type="Proteomes" id="UP000633418">
    <property type="component" value="Chromosome"/>
</dbReference>
<dbReference type="RefSeq" id="WP_186662394.1">
    <property type="nucleotide sequence ID" value="NZ_CP077095.1"/>
</dbReference>
<evidence type="ECO:0000313" key="4">
    <source>
        <dbReference type="Proteomes" id="UP000633418"/>
    </source>
</evidence>
<dbReference type="AlphaFoldDB" id="A0A9E6PUN7"/>
<dbReference type="PANTHER" id="PTHR30157">
    <property type="entry name" value="FERRIC REDUCTASE, NADPH-DEPENDENT"/>
    <property type="match status" value="1"/>
</dbReference>
<dbReference type="Gene3D" id="3.40.50.80">
    <property type="entry name" value="Nucleotide-binding domain of ferredoxin-NADP reductase (FNR) module"/>
    <property type="match status" value="1"/>
</dbReference>
<protein>
    <submittedName>
        <fullName evidence="3">Siderophore-interacting protein</fullName>
    </submittedName>
</protein>
<reference evidence="3 4" key="1">
    <citation type="journal article" date="2020" name="Microorganisms">
        <title>Reliable Identification of Environmental Pseudomonas Isolates Using the rpoD Gene.</title>
        <authorList>
            <consortium name="The Broad Institute Genome Sequencing Platform"/>
            <person name="Girard L."/>
            <person name="Lood C."/>
            <person name="Rokni-Zadeh H."/>
            <person name="van Noort V."/>
            <person name="Lavigne R."/>
            <person name="De Mot R."/>
        </authorList>
    </citation>
    <scope>NUCLEOTIDE SEQUENCE [LARGE SCALE GENOMIC DNA]</scope>
    <source>
        <strain evidence="3 4">RW9S1A</strain>
    </source>
</reference>
<accession>A0A9E6PUN7</accession>
<dbReference type="InterPro" id="IPR013113">
    <property type="entry name" value="SIP_FAD-bd"/>
</dbReference>
<evidence type="ECO:0000256" key="1">
    <source>
        <dbReference type="ARBA" id="ARBA00035644"/>
    </source>
</evidence>
<comment type="similarity">
    <text evidence="1">Belongs to the SIP oxidoreductase family.</text>
</comment>
<evidence type="ECO:0000313" key="3">
    <source>
        <dbReference type="EMBL" id="QXI37287.1"/>
    </source>
</evidence>
<dbReference type="InterPro" id="IPR039261">
    <property type="entry name" value="FNR_nucleotide-bd"/>
</dbReference>